<sequence length="33" mass="3608">AICGGDNLRCKMRPENSVGAELPSSLRFRDCVI</sequence>
<organism evidence="1 2">
    <name type="scientific">Trifolium medium</name>
    <dbReference type="NCBI Taxonomy" id="97028"/>
    <lineage>
        <taxon>Eukaryota</taxon>
        <taxon>Viridiplantae</taxon>
        <taxon>Streptophyta</taxon>
        <taxon>Embryophyta</taxon>
        <taxon>Tracheophyta</taxon>
        <taxon>Spermatophyta</taxon>
        <taxon>Magnoliopsida</taxon>
        <taxon>eudicotyledons</taxon>
        <taxon>Gunneridae</taxon>
        <taxon>Pentapetalae</taxon>
        <taxon>rosids</taxon>
        <taxon>fabids</taxon>
        <taxon>Fabales</taxon>
        <taxon>Fabaceae</taxon>
        <taxon>Papilionoideae</taxon>
        <taxon>50 kb inversion clade</taxon>
        <taxon>NPAAA clade</taxon>
        <taxon>Hologalegina</taxon>
        <taxon>IRL clade</taxon>
        <taxon>Trifolieae</taxon>
        <taxon>Trifolium</taxon>
    </lineage>
</organism>
<feature type="non-terminal residue" evidence="1">
    <location>
        <position position="1"/>
    </location>
</feature>
<evidence type="ECO:0000313" key="1">
    <source>
        <dbReference type="EMBL" id="MCI45935.1"/>
    </source>
</evidence>
<keyword evidence="2" id="KW-1185">Reference proteome</keyword>
<proteinExistence type="predicted"/>
<dbReference type="Proteomes" id="UP000265520">
    <property type="component" value="Unassembled WGS sequence"/>
</dbReference>
<dbReference type="EMBL" id="LXQA010350643">
    <property type="protein sequence ID" value="MCI45935.1"/>
    <property type="molecule type" value="Genomic_DNA"/>
</dbReference>
<reference evidence="1 2" key="1">
    <citation type="journal article" date="2018" name="Front. Plant Sci.">
        <title>Red Clover (Trifolium pratense) and Zigzag Clover (T. medium) - A Picture of Genomic Similarities and Differences.</title>
        <authorList>
            <person name="Dluhosova J."/>
            <person name="Istvanek J."/>
            <person name="Nedelnik J."/>
            <person name="Repkova J."/>
        </authorList>
    </citation>
    <scope>NUCLEOTIDE SEQUENCE [LARGE SCALE GENOMIC DNA]</scope>
    <source>
        <strain evidence="2">cv. 10/8</strain>
        <tissue evidence="1">Leaf</tissue>
    </source>
</reference>
<protein>
    <submittedName>
        <fullName evidence="1">Uncharacterized protein</fullName>
    </submittedName>
</protein>
<name>A0A392SDI3_9FABA</name>
<evidence type="ECO:0000313" key="2">
    <source>
        <dbReference type="Proteomes" id="UP000265520"/>
    </source>
</evidence>
<dbReference type="AlphaFoldDB" id="A0A392SDI3"/>
<accession>A0A392SDI3</accession>
<comment type="caution">
    <text evidence="1">The sequence shown here is derived from an EMBL/GenBank/DDBJ whole genome shotgun (WGS) entry which is preliminary data.</text>
</comment>